<feature type="compositionally biased region" description="Basic and acidic residues" evidence="1">
    <location>
        <begin position="14"/>
        <end position="25"/>
    </location>
</feature>
<feature type="compositionally biased region" description="Basic residues" evidence="1">
    <location>
        <begin position="1"/>
        <end position="12"/>
    </location>
</feature>
<feature type="transmembrane region" description="Helical" evidence="2">
    <location>
        <begin position="71"/>
        <end position="93"/>
    </location>
</feature>
<accession>A0AAD8I7Q6</accession>
<dbReference type="AlphaFoldDB" id="A0AAD8I7Q6"/>
<sequence length="111" mass="12613">MSSVLNKRRNQKSRGGETKREEESRDLGGLLLTIQQWGCFHFSTNRVCIHFKLVFKFIICVKELLSACYQLSMVVGFMNMVVALHVLLLQALLGSGTTSLGDWISYLEQEN</sequence>
<keyword evidence="2" id="KW-1133">Transmembrane helix</keyword>
<reference evidence="3" key="1">
    <citation type="submission" date="2023-02" db="EMBL/GenBank/DDBJ databases">
        <title>Genome of toxic invasive species Heracleum sosnowskyi carries increased number of genes despite the absence of recent whole-genome duplications.</title>
        <authorList>
            <person name="Schelkunov M."/>
            <person name="Shtratnikova V."/>
            <person name="Makarenko M."/>
            <person name="Klepikova A."/>
            <person name="Omelchenko D."/>
            <person name="Novikova G."/>
            <person name="Obukhova E."/>
            <person name="Bogdanov V."/>
            <person name="Penin A."/>
            <person name="Logacheva M."/>
        </authorList>
    </citation>
    <scope>NUCLEOTIDE SEQUENCE</scope>
    <source>
        <strain evidence="3">Hsosn_3</strain>
        <tissue evidence="3">Leaf</tissue>
    </source>
</reference>
<name>A0AAD8I7Q6_9APIA</name>
<reference evidence="3" key="2">
    <citation type="submission" date="2023-05" db="EMBL/GenBank/DDBJ databases">
        <authorList>
            <person name="Schelkunov M.I."/>
        </authorList>
    </citation>
    <scope>NUCLEOTIDE SEQUENCE</scope>
    <source>
        <strain evidence="3">Hsosn_3</strain>
        <tissue evidence="3">Leaf</tissue>
    </source>
</reference>
<evidence type="ECO:0000313" key="3">
    <source>
        <dbReference type="EMBL" id="KAK1380752.1"/>
    </source>
</evidence>
<proteinExistence type="predicted"/>
<feature type="region of interest" description="Disordered" evidence="1">
    <location>
        <begin position="1"/>
        <end position="25"/>
    </location>
</feature>
<evidence type="ECO:0000256" key="2">
    <source>
        <dbReference type="SAM" id="Phobius"/>
    </source>
</evidence>
<protein>
    <submittedName>
        <fullName evidence="3">Uncharacterized protein</fullName>
    </submittedName>
</protein>
<dbReference type="Proteomes" id="UP001237642">
    <property type="component" value="Unassembled WGS sequence"/>
</dbReference>
<evidence type="ECO:0000313" key="4">
    <source>
        <dbReference type="Proteomes" id="UP001237642"/>
    </source>
</evidence>
<keyword evidence="2" id="KW-0812">Transmembrane</keyword>
<dbReference type="EMBL" id="JAUIZM010000006">
    <property type="protein sequence ID" value="KAK1380752.1"/>
    <property type="molecule type" value="Genomic_DNA"/>
</dbReference>
<comment type="caution">
    <text evidence="3">The sequence shown here is derived from an EMBL/GenBank/DDBJ whole genome shotgun (WGS) entry which is preliminary data.</text>
</comment>
<keyword evidence="4" id="KW-1185">Reference proteome</keyword>
<gene>
    <name evidence="3" type="ORF">POM88_027496</name>
</gene>
<evidence type="ECO:0000256" key="1">
    <source>
        <dbReference type="SAM" id="MobiDB-lite"/>
    </source>
</evidence>
<keyword evidence="2" id="KW-0472">Membrane</keyword>
<organism evidence="3 4">
    <name type="scientific">Heracleum sosnowskyi</name>
    <dbReference type="NCBI Taxonomy" id="360622"/>
    <lineage>
        <taxon>Eukaryota</taxon>
        <taxon>Viridiplantae</taxon>
        <taxon>Streptophyta</taxon>
        <taxon>Embryophyta</taxon>
        <taxon>Tracheophyta</taxon>
        <taxon>Spermatophyta</taxon>
        <taxon>Magnoliopsida</taxon>
        <taxon>eudicotyledons</taxon>
        <taxon>Gunneridae</taxon>
        <taxon>Pentapetalae</taxon>
        <taxon>asterids</taxon>
        <taxon>campanulids</taxon>
        <taxon>Apiales</taxon>
        <taxon>Apiaceae</taxon>
        <taxon>Apioideae</taxon>
        <taxon>apioid superclade</taxon>
        <taxon>Tordylieae</taxon>
        <taxon>Tordyliinae</taxon>
        <taxon>Heracleum</taxon>
    </lineage>
</organism>